<dbReference type="PANTHER" id="PTHR46246">
    <property type="entry name" value="GUANOSINE-3',5'-BIS(DIPHOSPHATE) 3'-PYROPHOSPHOHYDROLASE MESH1"/>
    <property type="match status" value="1"/>
</dbReference>
<dbReference type="Pfam" id="PF13328">
    <property type="entry name" value="HD_4"/>
    <property type="match status" value="1"/>
</dbReference>
<dbReference type="EMBL" id="MHNK01000023">
    <property type="protein sequence ID" value="OGZ42612.1"/>
    <property type="molecule type" value="Genomic_DNA"/>
</dbReference>
<dbReference type="GO" id="GO:0008893">
    <property type="term" value="F:guanosine-3',5'-bis(diphosphate) 3'-diphosphatase activity"/>
    <property type="evidence" value="ECO:0007669"/>
    <property type="project" value="TreeGrafter"/>
</dbReference>
<dbReference type="STRING" id="1802114.A2719_01965"/>
<evidence type="ECO:0008006" key="3">
    <source>
        <dbReference type="Google" id="ProtNLM"/>
    </source>
</evidence>
<dbReference type="InterPro" id="IPR052194">
    <property type="entry name" value="MESH1"/>
</dbReference>
<reference evidence="1 2" key="1">
    <citation type="journal article" date="2016" name="Nat. Commun.">
        <title>Thousands of microbial genomes shed light on interconnected biogeochemical processes in an aquifer system.</title>
        <authorList>
            <person name="Anantharaman K."/>
            <person name="Brown C.T."/>
            <person name="Hug L.A."/>
            <person name="Sharon I."/>
            <person name="Castelle C.J."/>
            <person name="Probst A.J."/>
            <person name="Thomas B.C."/>
            <person name="Singh A."/>
            <person name="Wilkins M.J."/>
            <person name="Karaoz U."/>
            <person name="Brodie E.L."/>
            <person name="Williams K.H."/>
            <person name="Hubbard S.S."/>
            <person name="Banfield J.F."/>
        </authorList>
    </citation>
    <scope>NUCLEOTIDE SEQUENCE [LARGE SCALE GENOMIC DNA]</scope>
</reference>
<comment type="caution">
    <text evidence="1">The sequence shown here is derived from an EMBL/GenBank/DDBJ whole genome shotgun (WGS) entry which is preliminary data.</text>
</comment>
<protein>
    <recommendedName>
        <fullName evidence="3">HD/PDEase domain-containing protein</fullName>
    </recommendedName>
</protein>
<evidence type="ECO:0000313" key="2">
    <source>
        <dbReference type="Proteomes" id="UP000177480"/>
    </source>
</evidence>
<name>A0A1G2FY06_9BACT</name>
<dbReference type="Proteomes" id="UP000177480">
    <property type="component" value="Unassembled WGS sequence"/>
</dbReference>
<dbReference type="PANTHER" id="PTHR46246:SF1">
    <property type="entry name" value="GUANOSINE-3',5'-BIS(DIPHOSPHATE) 3'-PYROPHOSPHOHYDROLASE MESH1"/>
    <property type="match status" value="1"/>
</dbReference>
<dbReference type="Gene3D" id="1.10.3210.10">
    <property type="entry name" value="Hypothetical protein af1432"/>
    <property type="match status" value="1"/>
</dbReference>
<dbReference type="AlphaFoldDB" id="A0A1G2FY06"/>
<organism evidence="1 2">
    <name type="scientific">Candidatus Ryanbacteria bacterium RIFCSPHIGHO2_01_FULL_45_22</name>
    <dbReference type="NCBI Taxonomy" id="1802114"/>
    <lineage>
        <taxon>Bacteria</taxon>
        <taxon>Candidatus Ryaniibacteriota</taxon>
    </lineage>
</organism>
<sequence length="189" mass="21247">MKKSTHNAIQEAKEFATKAHEGQFLKNASADPFITHPERVVQLLIDATATHDEIASAWLHDVVEDTEVTIEAIKKLFGEKIGELVDGLTDPTHFSQEPHRIRKAWQAERVAGKGEGVKKVKLADQTVNTQMVGFDPPVGWDALQRLEYIEGARLIALKCKGISSKLDKNFEKIYQKSFDEIRKDLGIEK</sequence>
<gene>
    <name evidence="1" type="ORF">A2719_01965</name>
</gene>
<accession>A0A1G2FY06</accession>
<proteinExistence type="predicted"/>
<dbReference type="SUPFAM" id="SSF109604">
    <property type="entry name" value="HD-domain/PDEase-like"/>
    <property type="match status" value="1"/>
</dbReference>
<evidence type="ECO:0000313" key="1">
    <source>
        <dbReference type="EMBL" id="OGZ42612.1"/>
    </source>
</evidence>